<evidence type="ECO:0000313" key="2">
    <source>
        <dbReference type="EMBL" id="KAF7280708.1"/>
    </source>
</evidence>
<feature type="region of interest" description="Disordered" evidence="1">
    <location>
        <begin position="110"/>
        <end position="176"/>
    </location>
</feature>
<evidence type="ECO:0000313" key="3">
    <source>
        <dbReference type="Proteomes" id="UP000625711"/>
    </source>
</evidence>
<gene>
    <name evidence="2" type="ORF">GWI33_005565</name>
</gene>
<dbReference type="EMBL" id="JAACXV010000277">
    <property type="protein sequence ID" value="KAF7280708.1"/>
    <property type="molecule type" value="Genomic_DNA"/>
</dbReference>
<feature type="region of interest" description="Disordered" evidence="1">
    <location>
        <begin position="65"/>
        <end position="92"/>
    </location>
</feature>
<sequence length="176" mass="19406">MNSLNGLIYPTRPSFLTLLNRFPGAFRPVSKTFSDEKRNIKASFPSDTVSDRGLTLVSPLCRRRHNPPFSLRPPVPSGRVSPTGDRPFRRRSKISRVSVDIVANSPLSIPFGIIPRSPRPTLGPTRPSPRRRHLDPPSLTDRPSRTAKFQAVGSAGREARGRERGNGALPARRGSP</sequence>
<name>A0A834MEC2_RHYFE</name>
<dbReference type="AlphaFoldDB" id="A0A834MEC2"/>
<accession>A0A834MEC2</accession>
<dbReference type="Proteomes" id="UP000625711">
    <property type="component" value="Unassembled WGS sequence"/>
</dbReference>
<reference evidence="2" key="1">
    <citation type="submission" date="2020-08" db="EMBL/GenBank/DDBJ databases">
        <title>Genome sequencing and assembly of the red palm weevil Rhynchophorus ferrugineus.</title>
        <authorList>
            <person name="Dias G.B."/>
            <person name="Bergman C.M."/>
            <person name="Manee M."/>
        </authorList>
    </citation>
    <scope>NUCLEOTIDE SEQUENCE</scope>
    <source>
        <strain evidence="2">AA-2017</strain>
        <tissue evidence="2">Whole larva</tissue>
    </source>
</reference>
<protein>
    <submittedName>
        <fullName evidence="2">Uncharacterized protein</fullName>
    </submittedName>
</protein>
<proteinExistence type="predicted"/>
<comment type="caution">
    <text evidence="2">The sequence shown here is derived from an EMBL/GenBank/DDBJ whole genome shotgun (WGS) entry which is preliminary data.</text>
</comment>
<keyword evidence="3" id="KW-1185">Reference proteome</keyword>
<evidence type="ECO:0000256" key="1">
    <source>
        <dbReference type="SAM" id="MobiDB-lite"/>
    </source>
</evidence>
<organism evidence="2 3">
    <name type="scientific">Rhynchophorus ferrugineus</name>
    <name type="common">Red palm weevil</name>
    <name type="synonym">Curculio ferrugineus</name>
    <dbReference type="NCBI Taxonomy" id="354439"/>
    <lineage>
        <taxon>Eukaryota</taxon>
        <taxon>Metazoa</taxon>
        <taxon>Ecdysozoa</taxon>
        <taxon>Arthropoda</taxon>
        <taxon>Hexapoda</taxon>
        <taxon>Insecta</taxon>
        <taxon>Pterygota</taxon>
        <taxon>Neoptera</taxon>
        <taxon>Endopterygota</taxon>
        <taxon>Coleoptera</taxon>
        <taxon>Polyphaga</taxon>
        <taxon>Cucujiformia</taxon>
        <taxon>Curculionidae</taxon>
        <taxon>Dryophthorinae</taxon>
        <taxon>Rhynchophorus</taxon>
    </lineage>
</organism>